<dbReference type="EMBL" id="MN740316">
    <property type="protein sequence ID" value="QHT99801.1"/>
    <property type="molecule type" value="Genomic_DNA"/>
</dbReference>
<reference evidence="1" key="1">
    <citation type="journal article" date="2020" name="Nature">
        <title>Giant virus diversity and host interactions through global metagenomics.</title>
        <authorList>
            <person name="Schulz F."/>
            <person name="Roux S."/>
            <person name="Paez-Espino D."/>
            <person name="Jungbluth S."/>
            <person name="Walsh D.A."/>
            <person name="Denef V.J."/>
            <person name="McMahon K.D."/>
            <person name="Konstantinidis K.T."/>
            <person name="Eloe-Fadrosh E.A."/>
            <person name="Kyrpides N.C."/>
            <person name="Woyke T."/>
        </authorList>
    </citation>
    <scope>NUCLEOTIDE SEQUENCE</scope>
    <source>
        <strain evidence="1">GVMAG-M-3300025727-45</strain>
    </source>
</reference>
<accession>A0A6C0J2C7</accession>
<sequence>MNKLQLILIKKDDPVKQYTIDIMHDEPLSNIVNKLNTYRSPDKQISELYNQYNQVIPLNYKLKRNMTFYF</sequence>
<dbReference type="AlphaFoldDB" id="A0A6C0J2C7"/>
<protein>
    <submittedName>
        <fullName evidence="1">Uncharacterized protein</fullName>
    </submittedName>
</protein>
<evidence type="ECO:0000313" key="1">
    <source>
        <dbReference type="EMBL" id="QHT99801.1"/>
    </source>
</evidence>
<organism evidence="1">
    <name type="scientific">viral metagenome</name>
    <dbReference type="NCBI Taxonomy" id="1070528"/>
    <lineage>
        <taxon>unclassified sequences</taxon>
        <taxon>metagenomes</taxon>
        <taxon>organismal metagenomes</taxon>
    </lineage>
</organism>
<name>A0A6C0J2C7_9ZZZZ</name>
<proteinExistence type="predicted"/>